<gene>
    <name evidence="1" type="ORF">F896_01169</name>
</gene>
<dbReference type="HOGENOM" id="CLU_200924_0_0_6"/>
<dbReference type="AlphaFoldDB" id="R9B2I4"/>
<proteinExistence type="predicted"/>
<dbReference type="Proteomes" id="UP000016203">
    <property type="component" value="Unassembled WGS sequence"/>
</dbReference>
<dbReference type="OrthoDB" id="6711576at2"/>
<sequence length="73" mass="8641">MNTIQTQEKCQHGYDVACLFCGFGTINGQRVYHSWAKERPISRRRKRKLSKQGKTVYWSKHLEQYVYVMGDKA</sequence>
<evidence type="ECO:0000313" key="1">
    <source>
        <dbReference type="EMBL" id="EOR08643.1"/>
    </source>
</evidence>
<protein>
    <submittedName>
        <fullName evidence="1">Uncharacterized protein</fullName>
    </submittedName>
</protein>
<dbReference type="EMBL" id="AQFL01000009">
    <property type="protein sequence ID" value="EOR08643.1"/>
    <property type="molecule type" value="Genomic_DNA"/>
</dbReference>
<accession>R9B2I4</accession>
<dbReference type="PATRIC" id="fig|1217699.3.peg.1130"/>
<comment type="caution">
    <text evidence="1">The sequence shown here is derived from an EMBL/GenBank/DDBJ whole genome shotgun (WGS) entry which is preliminary data.</text>
</comment>
<name>R9B2I4_9GAMM</name>
<reference evidence="1 2" key="1">
    <citation type="submission" date="2013-03" db="EMBL/GenBank/DDBJ databases">
        <title>The Genome Sequence of Acinetobacter sp. CIP 110321.</title>
        <authorList>
            <consortium name="The Broad Institute Genome Sequencing Platform"/>
            <consortium name="The Broad Institute Genome Sequencing Center for Infectious Disease"/>
            <person name="Cerqueira G."/>
            <person name="Feldgarden M."/>
            <person name="Courvalin P."/>
            <person name="Perichon B."/>
            <person name="Grillot-Courvalin C."/>
            <person name="Clermont D."/>
            <person name="Rocha E."/>
            <person name="Yoon E.-J."/>
            <person name="Nemec A."/>
            <person name="Walker B."/>
            <person name="Young S.K."/>
            <person name="Zeng Q."/>
            <person name="Gargeya S."/>
            <person name="Fitzgerald M."/>
            <person name="Haas B."/>
            <person name="Abouelleil A."/>
            <person name="Alvarado L."/>
            <person name="Arachchi H.M."/>
            <person name="Berlin A.M."/>
            <person name="Chapman S.B."/>
            <person name="Dewar J."/>
            <person name="Goldberg J."/>
            <person name="Griggs A."/>
            <person name="Gujja S."/>
            <person name="Hansen M."/>
            <person name="Howarth C."/>
            <person name="Imamovic A."/>
            <person name="Larimer J."/>
            <person name="McCowan C."/>
            <person name="Murphy C."/>
            <person name="Neiman D."/>
            <person name="Pearson M."/>
            <person name="Priest M."/>
            <person name="Roberts A."/>
            <person name="Saif S."/>
            <person name="Shea T."/>
            <person name="Sisk P."/>
            <person name="Sykes S."/>
            <person name="Wortman J."/>
            <person name="Nusbaum C."/>
            <person name="Birren B."/>
        </authorList>
    </citation>
    <scope>NUCLEOTIDE SEQUENCE [LARGE SCALE GENOMIC DNA]</scope>
    <source>
        <strain evidence="1 2">CIP 110321</strain>
    </source>
</reference>
<organism evidence="1 2">
    <name type="scientific">Acinetobacter genomosp. 15BJ</name>
    <dbReference type="NCBI Taxonomy" id="106651"/>
    <lineage>
        <taxon>Bacteria</taxon>
        <taxon>Pseudomonadati</taxon>
        <taxon>Pseudomonadota</taxon>
        <taxon>Gammaproteobacteria</taxon>
        <taxon>Moraxellales</taxon>
        <taxon>Moraxellaceae</taxon>
        <taxon>Acinetobacter</taxon>
    </lineage>
</organism>
<evidence type="ECO:0000313" key="2">
    <source>
        <dbReference type="Proteomes" id="UP000016203"/>
    </source>
</evidence>
<dbReference type="RefSeq" id="WP_016162985.1">
    <property type="nucleotide sequence ID" value="NZ_KE007347.1"/>
</dbReference>